<feature type="region of interest" description="Disordered" evidence="1">
    <location>
        <begin position="1"/>
        <end position="39"/>
    </location>
</feature>
<dbReference type="Pfam" id="PF19561">
    <property type="entry name" value="DUF6083"/>
    <property type="match status" value="1"/>
</dbReference>
<protein>
    <submittedName>
        <fullName evidence="2">Uncharacterized protein</fullName>
    </submittedName>
</protein>
<proteinExistence type="predicted"/>
<organism evidence="2 3">
    <name type="scientific">Streptomyces atratus</name>
    <dbReference type="NCBI Taxonomy" id="1893"/>
    <lineage>
        <taxon>Bacteria</taxon>
        <taxon>Bacillati</taxon>
        <taxon>Actinomycetota</taxon>
        <taxon>Actinomycetes</taxon>
        <taxon>Kitasatosporales</taxon>
        <taxon>Streptomycetaceae</taxon>
        <taxon>Streptomyces</taxon>
    </lineage>
</organism>
<evidence type="ECO:0000313" key="3">
    <source>
        <dbReference type="Proteomes" id="UP000181909"/>
    </source>
</evidence>
<dbReference type="RefSeq" id="WP_072485101.1">
    <property type="nucleotide sequence ID" value="NZ_CP108276.1"/>
</dbReference>
<sequence>MGVSGTPRTTEEWTDLQHSTDHEQGLRDGAFPGPEPAPDCPDCGLTVDIRPTHYRWWVRLEPDGPAPLLAHTVPPGQRWHLDRDGTAWNAQDHEPGPGECCRISHHLVCPRRDRP</sequence>
<dbReference type="InterPro" id="IPR045729">
    <property type="entry name" value="DUF6083"/>
</dbReference>
<accession>A0A1K1Z6A4</accession>
<reference evidence="2 3" key="1">
    <citation type="submission" date="2016-11" db="EMBL/GenBank/DDBJ databases">
        <authorList>
            <person name="Jaros S."/>
            <person name="Januszkiewicz K."/>
            <person name="Wedrychowicz H."/>
        </authorList>
    </citation>
    <scope>NUCLEOTIDE SEQUENCE [LARGE SCALE GENOMIC DNA]</scope>
    <source>
        <strain evidence="2 3">OK807</strain>
    </source>
</reference>
<dbReference type="Proteomes" id="UP000181909">
    <property type="component" value="Unassembled WGS sequence"/>
</dbReference>
<dbReference type="AlphaFoldDB" id="A0A1K1Z6A4"/>
<gene>
    <name evidence="2" type="ORF">SAMN02787144_1005174</name>
</gene>
<dbReference type="OrthoDB" id="4199693at2"/>
<name>A0A1K1Z6A4_STRAR</name>
<evidence type="ECO:0000256" key="1">
    <source>
        <dbReference type="SAM" id="MobiDB-lite"/>
    </source>
</evidence>
<evidence type="ECO:0000313" key="2">
    <source>
        <dbReference type="EMBL" id="SFX69204.1"/>
    </source>
</evidence>
<dbReference type="EMBL" id="FPJO01000005">
    <property type="protein sequence ID" value="SFX69204.1"/>
    <property type="molecule type" value="Genomic_DNA"/>
</dbReference>